<dbReference type="Gene3D" id="3.40.50.300">
    <property type="entry name" value="P-loop containing nucleotide triphosphate hydrolases"/>
    <property type="match status" value="1"/>
</dbReference>
<comment type="caution">
    <text evidence="1">The sequence shown here is derived from an EMBL/GenBank/DDBJ whole genome shotgun (WGS) entry which is preliminary data.</text>
</comment>
<accession>A0ABS4K2P8</accession>
<dbReference type="Proteomes" id="UP001519308">
    <property type="component" value="Unassembled WGS sequence"/>
</dbReference>
<proteinExistence type="predicted"/>
<keyword evidence="1" id="KW-0808">Transferase</keyword>
<reference evidence="1 2" key="1">
    <citation type="submission" date="2021-03" db="EMBL/GenBank/DDBJ databases">
        <title>Genomic Encyclopedia of Type Strains, Phase IV (KMG-IV): sequencing the most valuable type-strain genomes for metagenomic binning, comparative biology and taxonomic classification.</title>
        <authorList>
            <person name="Goeker M."/>
        </authorList>
    </citation>
    <scope>NUCLEOTIDE SEQUENCE [LARGE SCALE GENOMIC DNA]</scope>
    <source>
        <strain evidence="1 2">DSM 28650</strain>
    </source>
</reference>
<dbReference type="Pfam" id="PF13671">
    <property type="entry name" value="AAA_33"/>
    <property type="match status" value="1"/>
</dbReference>
<dbReference type="RefSeq" id="WP_021283887.1">
    <property type="nucleotide sequence ID" value="NZ_JAGGLL010000012.1"/>
</dbReference>
<sequence length="196" mass="22938">MIVWINGAFGSGKTQTAFELHRRIPNSYVYDPENVGFFIRKNIPSGLEKDDFQDFEMWREFNFSMLKYINDNYKGTIIVPMTVVNQKYFKDIVEKLRVDNIEVKHFVLWASKETLLKRLKSRAEGKDSWAAKQIDRCIEGLSKDLFKEHIHTDNLSIEEVVEKIASLANLELLPDNRGKIAKAWHRIIVKLKHIRG</sequence>
<evidence type="ECO:0000313" key="1">
    <source>
        <dbReference type="EMBL" id="MBP2022064.1"/>
    </source>
</evidence>
<organism evidence="1 2">
    <name type="scientific">Clostridium punense</name>
    <dbReference type="NCBI Taxonomy" id="1054297"/>
    <lineage>
        <taxon>Bacteria</taxon>
        <taxon>Bacillati</taxon>
        <taxon>Bacillota</taxon>
        <taxon>Clostridia</taxon>
        <taxon>Eubacteriales</taxon>
        <taxon>Clostridiaceae</taxon>
        <taxon>Clostridium</taxon>
    </lineage>
</organism>
<protein>
    <submittedName>
        <fullName evidence="1">Cytidylate kinase</fullName>
    </submittedName>
</protein>
<dbReference type="GO" id="GO:0016301">
    <property type="term" value="F:kinase activity"/>
    <property type="evidence" value="ECO:0007669"/>
    <property type="project" value="UniProtKB-KW"/>
</dbReference>
<gene>
    <name evidence="1" type="ORF">J2Z44_001865</name>
</gene>
<name>A0ABS4K2P8_9CLOT</name>
<evidence type="ECO:0000313" key="2">
    <source>
        <dbReference type="Proteomes" id="UP001519308"/>
    </source>
</evidence>
<dbReference type="SUPFAM" id="SSF52540">
    <property type="entry name" value="P-loop containing nucleoside triphosphate hydrolases"/>
    <property type="match status" value="1"/>
</dbReference>
<keyword evidence="1" id="KW-0418">Kinase</keyword>
<keyword evidence="2" id="KW-1185">Reference proteome</keyword>
<dbReference type="EMBL" id="JAGGLL010000012">
    <property type="protein sequence ID" value="MBP2022064.1"/>
    <property type="molecule type" value="Genomic_DNA"/>
</dbReference>
<dbReference type="InterPro" id="IPR027417">
    <property type="entry name" value="P-loop_NTPase"/>
</dbReference>